<sequence length="162" mass="17507">MILMAVGTCRLEEGIASSWCISCLIAVEDIFRYSSSGEEGFCLRFGYVAAIGVACKIKSHLHRLALALLGALLVAHFRLGDPDACAICQEAHGFWEGDPLMLLHEGEDVAAFATAEALPHILCRAYSEGCVGVLMKGAVAFVVDTCSTERDELPYYFLDLEG</sequence>
<evidence type="ECO:0000313" key="1">
    <source>
        <dbReference type="EMBL" id="DBA56099.1"/>
    </source>
</evidence>
<dbReference type="EMBL" id="BK068109">
    <property type="protein sequence ID" value="DBA56099.1"/>
    <property type="molecule type" value="Genomic_DNA"/>
</dbReference>
<reference evidence="1" key="1">
    <citation type="journal article" date="2023" name="Microbiome">
        <title>Phages are unrecognized players in the ecology of the oral pathogen Porphyromonas gingivalis.</title>
        <authorList>
            <person name="Matrishin C.B."/>
            <person name="Haase E.M."/>
            <person name="Dewhirst F.E."/>
            <person name="Mark Welch J.L."/>
            <person name="Miranda-Sanchez F."/>
            <person name="Chen T."/>
            <person name="MacFarland D.C."/>
            <person name="Kauffman K.M."/>
        </authorList>
    </citation>
    <scope>NUCLEOTIDE SEQUENCE</scope>
</reference>
<organism evidence="1">
    <name type="scientific">Porphyromonas phage phage028a_KCOM2799</name>
    <dbReference type="NCBI Taxonomy" id="3154118"/>
    <lineage>
        <taxon>Viruses</taxon>
        <taxon>Duplodnaviria</taxon>
        <taxon>Heunggongvirae</taxon>
        <taxon>Uroviricota</taxon>
        <taxon>Caudoviricetes</taxon>
        <taxon>Nixviridae</taxon>
        <taxon>Haasevirus</taxon>
        <taxon>Haasevirus pging00U</taxon>
    </lineage>
</organism>
<reference evidence="1" key="2">
    <citation type="submission" date="2024-05" db="EMBL/GenBank/DDBJ databases">
        <authorList>
            <person name="Matrishin C.B."/>
            <person name="Kauffman K.M."/>
        </authorList>
    </citation>
    <scope>NUCLEOTIDE SEQUENCE</scope>
</reference>
<accession>A0AAT9JED3</accession>
<name>A0AAT9JED3_9CAUD</name>
<proteinExistence type="predicted"/>
<protein>
    <submittedName>
        <fullName evidence="1">Uncharacterized protein</fullName>
    </submittedName>
</protein>